<reference evidence="8 10" key="1">
    <citation type="submission" date="2020-07" db="EMBL/GenBank/DDBJ databases">
        <title>Genomic Encyclopedia of Type Strains, Phase IV (KMG-V): Genome sequencing to study the core and pangenomes of soil and plant-associated prokaryotes.</title>
        <authorList>
            <person name="Whitman W."/>
        </authorList>
    </citation>
    <scope>NUCLEOTIDE SEQUENCE [LARGE SCALE GENOMIC DNA]</scope>
    <source>
        <strain evidence="3 10">A4</strain>
        <strain evidence="7 9">C11</strain>
        <strain evidence="6 12">C14</strain>
        <strain evidence="5 11">C9</strain>
        <strain evidence="4 8">S1</strain>
    </source>
</reference>
<dbReference type="Proteomes" id="UP000536195">
    <property type="component" value="Unassembled WGS sequence"/>
</dbReference>
<dbReference type="InterPro" id="IPR040459">
    <property type="entry name" value="MJ1316"/>
</dbReference>
<evidence type="ECO:0000313" key="6">
    <source>
        <dbReference type="EMBL" id="MBA2869145.1"/>
    </source>
</evidence>
<comment type="similarity">
    <text evidence="1">Belongs to the UPF0248 family.</text>
</comment>
<evidence type="ECO:0000313" key="10">
    <source>
        <dbReference type="Proteomes" id="UP000563838"/>
    </source>
</evidence>
<evidence type="ECO:0000256" key="1">
    <source>
        <dbReference type="HAMAP-Rule" id="MF_01245"/>
    </source>
</evidence>
<dbReference type="EMBL" id="JACDUK010000002">
    <property type="protein sequence ID" value="MBA2853191.1"/>
    <property type="molecule type" value="Genomic_DNA"/>
</dbReference>
<evidence type="ECO:0000313" key="11">
    <source>
        <dbReference type="Proteomes" id="UP000568063"/>
    </source>
</evidence>
<dbReference type="EMBL" id="JACDUP010000002">
    <property type="protein sequence ID" value="MBA2869145.1"/>
    <property type="molecule type" value="Genomic_DNA"/>
</dbReference>
<dbReference type="InterPro" id="IPR007547">
    <property type="entry name" value="UPF0248"/>
</dbReference>
<comment type="caution">
    <text evidence="4">The sequence shown here is derived from an EMBL/GenBank/DDBJ whole genome shotgun (WGS) entry which is preliminary data.</text>
</comment>
<feature type="domain" description="MJ1316 RNA cyclic group end recognition" evidence="2">
    <location>
        <begin position="3"/>
        <end position="75"/>
    </location>
</feature>
<dbReference type="Pfam" id="PF04457">
    <property type="entry name" value="MJ1316"/>
    <property type="match status" value="1"/>
</dbReference>
<evidence type="ECO:0000313" key="9">
    <source>
        <dbReference type="Proteomes" id="UP000536195"/>
    </source>
</evidence>
<evidence type="ECO:0000313" key="8">
    <source>
        <dbReference type="Proteomes" id="UP000522365"/>
    </source>
</evidence>
<dbReference type="EMBL" id="JACDUI010000002">
    <property type="protein sequence ID" value="MBA2840690.1"/>
    <property type="molecule type" value="Genomic_DNA"/>
</dbReference>
<dbReference type="NCBIfam" id="NF003272">
    <property type="entry name" value="PRK04257.1"/>
    <property type="match status" value="1"/>
</dbReference>
<name>A0A7J9P0Z7_METMI</name>
<dbReference type="EMBL" id="JACHEC010000002">
    <property type="protein sequence ID" value="MBB6401804.1"/>
    <property type="molecule type" value="Genomic_DNA"/>
</dbReference>
<dbReference type="EMBL" id="JACDUM010000002">
    <property type="protein sequence ID" value="MBA2860391.1"/>
    <property type="molecule type" value="Genomic_DNA"/>
</dbReference>
<dbReference type="HAMAP" id="MF_01245">
    <property type="entry name" value="UPF0248"/>
    <property type="match status" value="1"/>
</dbReference>
<protein>
    <recommendedName>
        <fullName evidence="1">UPF0248 protein HNP87_001222</fullName>
    </recommendedName>
</protein>
<gene>
    <name evidence="3" type="ORF">HNP87_001222</name>
    <name evidence="4" type="ORF">HNP89_001148</name>
    <name evidence="5" type="ORF">HNP91_001206</name>
    <name evidence="7" type="ORF">HNP92_001109</name>
    <name evidence="6" type="ORF">HNP95_001324</name>
</gene>
<dbReference type="AlphaFoldDB" id="A0A7J9P0Z7"/>
<evidence type="ECO:0000313" key="4">
    <source>
        <dbReference type="EMBL" id="MBA2853191.1"/>
    </source>
</evidence>
<evidence type="ECO:0000313" key="7">
    <source>
        <dbReference type="EMBL" id="MBB6401804.1"/>
    </source>
</evidence>
<dbReference type="Proteomes" id="UP000563838">
    <property type="component" value="Unassembled WGS sequence"/>
</dbReference>
<proteinExistence type="inferred from homology"/>
<evidence type="ECO:0000313" key="5">
    <source>
        <dbReference type="EMBL" id="MBA2860391.1"/>
    </source>
</evidence>
<evidence type="ECO:0000313" key="12">
    <source>
        <dbReference type="Proteomes" id="UP000571751"/>
    </source>
</evidence>
<dbReference type="Proteomes" id="UP000568063">
    <property type="component" value="Unassembled WGS sequence"/>
</dbReference>
<organism evidence="4 8">
    <name type="scientific">Methanococcus maripaludis</name>
    <name type="common">Methanococcus deltae</name>
    <dbReference type="NCBI Taxonomy" id="39152"/>
    <lineage>
        <taxon>Archaea</taxon>
        <taxon>Methanobacteriati</taxon>
        <taxon>Methanobacteriota</taxon>
        <taxon>Methanomada group</taxon>
        <taxon>Methanococci</taxon>
        <taxon>Methanococcales</taxon>
        <taxon>Methanococcaceae</taxon>
        <taxon>Methanococcus</taxon>
    </lineage>
</organism>
<accession>A0A7J9P0Z7</accession>
<evidence type="ECO:0000313" key="3">
    <source>
        <dbReference type="EMBL" id="MBA2840690.1"/>
    </source>
</evidence>
<evidence type="ECO:0000259" key="2">
    <source>
        <dbReference type="Pfam" id="PF04457"/>
    </source>
</evidence>
<sequence>MLKELINKLLWHPDYNSEDYTINYLHRGAENDEKSVPLKDIVIEDSFLVFDETHIPFHRILEIVNTKTGEIIYKKR</sequence>
<dbReference type="RefSeq" id="WP_181488381.1">
    <property type="nucleotide sequence ID" value="NZ_JACDUI010000002.1"/>
</dbReference>
<dbReference type="Proteomes" id="UP000522365">
    <property type="component" value="Unassembled WGS sequence"/>
</dbReference>
<dbReference type="Proteomes" id="UP000571751">
    <property type="component" value="Unassembled WGS sequence"/>
</dbReference>